<dbReference type="Pfam" id="PF00392">
    <property type="entry name" value="GntR"/>
    <property type="match status" value="1"/>
</dbReference>
<dbReference type="PRINTS" id="PR00035">
    <property type="entry name" value="HTHGNTR"/>
</dbReference>
<evidence type="ECO:0000256" key="5">
    <source>
        <dbReference type="ARBA" id="ARBA00023163"/>
    </source>
</evidence>
<evidence type="ECO:0000256" key="1">
    <source>
        <dbReference type="ARBA" id="ARBA00005384"/>
    </source>
</evidence>
<dbReference type="InterPro" id="IPR004839">
    <property type="entry name" value="Aminotransferase_I/II_large"/>
</dbReference>
<evidence type="ECO:0000259" key="6">
    <source>
        <dbReference type="PROSITE" id="PS50949"/>
    </source>
</evidence>
<dbReference type="InterPro" id="IPR036388">
    <property type="entry name" value="WH-like_DNA-bd_sf"/>
</dbReference>
<dbReference type="Gene3D" id="1.10.10.10">
    <property type="entry name" value="Winged helix-like DNA-binding domain superfamily/Winged helix DNA-binding domain"/>
    <property type="match status" value="1"/>
</dbReference>
<dbReference type="CDD" id="cd00609">
    <property type="entry name" value="AAT_like"/>
    <property type="match status" value="1"/>
</dbReference>
<keyword evidence="8" id="KW-1185">Reference proteome</keyword>
<name>A0A7S8RGL2_9MICO</name>
<reference evidence="7 8" key="1">
    <citation type="submission" date="2020-11" db="EMBL/GenBank/DDBJ databases">
        <title>Amino acid is mineralized and recycled by bacteria in oceanic microbiome.</title>
        <authorList>
            <person name="Zheng L.Y."/>
        </authorList>
    </citation>
    <scope>NUCLEOTIDE SEQUENCE [LARGE SCALE GENOMIC DNA]</scope>
    <source>
        <strain evidence="7 8">A32-1</strain>
    </source>
</reference>
<dbReference type="SUPFAM" id="SSF46785">
    <property type="entry name" value="Winged helix' DNA-binding domain"/>
    <property type="match status" value="1"/>
</dbReference>
<dbReference type="RefSeq" id="WP_195691584.1">
    <property type="nucleotide sequence ID" value="NZ_CP064760.1"/>
</dbReference>
<keyword evidence="2" id="KW-0663">Pyridoxal phosphate</keyword>
<dbReference type="GO" id="GO:0003677">
    <property type="term" value="F:DNA binding"/>
    <property type="evidence" value="ECO:0007669"/>
    <property type="project" value="UniProtKB-KW"/>
</dbReference>
<evidence type="ECO:0000256" key="4">
    <source>
        <dbReference type="ARBA" id="ARBA00023125"/>
    </source>
</evidence>
<dbReference type="InterPro" id="IPR036390">
    <property type="entry name" value="WH_DNA-bd_sf"/>
</dbReference>
<dbReference type="PANTHER" id="PTHR46577">
    <property type="entry name" value="HTH-TYPE TRANSCRIPTIONAL REGULATORY PROTEIN GABR"/>
    <property type="match status" value="1"/>
</dbReference>
<dbReference type="Gene3D" id="3.40.640.10">
    <property type="entry name" value="Type I PLP-dependent aspartate aminotransferase-like (Major domain)"/>
    <property type="match status" value="1"/>
</dbReference>
<keyword evidence="5" id="KW-0804">Transcription</keyword>
<dbReference type="PROSITE" id="PS50949">
    <property type="entry name" value="HTH_GNTR"/>
    <property type="match status" value="1"/>
</dbReference>
<dbReference type="InterPro" id="IPR015424">
    <property type="entry name" value="PyrdxlP-dep_Trfase"/>
</dbReference>
<gene>
    <name evidence="7" type="ORF">IT882_08840</name>
</gene>
<dbReference type="KEGG" id="msf:IT882_08840"/>
<protein>
    <submittedName>
        <fullName evidence="7">PLP-dependent aminotransferase family protein</fullName>
    </submittedName>
</protein>
<evidence type="ECO:0000313" key="8">
    <source>
        <dbReference type="Proteomes" id="UP000594480"/>
    </source>
</evidence>
<organism evidence="7 8">
    <name type="scientific">Microbacterium schleiferi</name>
    <dbReference type="NCBI Taxonomy" id="69362"/>
    <lineage>
        <taxon>Bacteria</taxon>
        <taxon>Bacillati</taxon>
        <taxon>Actinomycetota</taxon>
        <taxon>Actinomycetes</taxon>
        <taxon>Micrococcales</taxon>
        <taxon>Microbacteriaceae</taxon>
        <taxon>Microbacterium</taxon>
    </lineage>
</organism>
<dbReference type="GO" id="GO:0008483">
    <property type="term" value="F:transaminase activity"/>
    <property type="evidence" value="ECO:0007669"/>
    <property type="project" value="UniProtKB-KW"/>
</dbReference>
<keyword evidence="3" id="KW-0805">Transcription regulation</keyword>
<comment type="similarity">
    <text evidence="1">In the C-terminal section; belongs to the class-I pyridoxal-phosphate-dependent aminotransferase family.</text>
</comment>
<dbReference type="InterPro" id="IPR015421">
    <property type="entry name" value="PyrdxlP-dep_Trfase_major"/>
</dbReference>
<proteinExistence type="inferred from homology"/>
<evidence type="ECO:0000256" key="2">
    <source>
        <dbReference type="ARBA" id="ARBA00022898"/>
    </source>
</evidence>
<dbReference type="InterPro" id="IPR000524">
    <property type="entry name" value="Tscrpt_reg_HTH_GntR"/>
</dbReference>
<keyword evidence="7" id="KW-0032">Aminotransferase</keyword>
<dbReference type="Pfam" id="PF00155">
    <property type="entry name" value="Aminotran_1_2"/>
    <property type="match status" value="1"/>
</dbReference>
<dbReference type="SUPFAM" id="SSF53383">
    <property type="entry name" value="PLP-dependent transferases"/>
    <property type="match status" value="1"/>
</dbReference>
<feature type="domain" description="HTH gntR-type" evidence="6">
    <location>
        <begin position="21"/>
        <end position="89"/>
    </location>
</feature>
<evidence type="ECO:0000256" key="3">
    <source>
        <dbReference type="ARBA" id="ARBA00023015"/>
    </source>
</evidence>
<dbReference type="GO" id="GO:0003700">
    <property type="term" value="F:DNA-binding transcription factor activity"/>
    <property type="evidence" value="ECO:0007669"/>
    <property type="project" value="InterPro"/>
</dbReference>
<dbReference type="PANTHER" id="PTHR46577:SF1">
    <property type="entry name" value="HTH-TYPE TRANSCRIPTIONAL REGULATORY PROTEIN GABR"/>
    <property type="match status" value="1"/>
</dbReference>
<keyword evidence="7" id="KW-0808">Transferase</keyword>
<sequence length="564" mass="61222">MESRMSARALTIALGGWRTREPAYEALADGIRLLCLDNRIAPRTALPAERELALALRISRSTVSMAYQSLRDSGHISSLRGSGSVTLPLGRREVGRILETEGTIDLQQASPPAWPGLAGHMADVAADAATLASRSGYDVLGRAELREAIAEHFRARGLPTEPRQIMITAGAQSAIHLLASVLIGRGDRVAIETPTYPHAADALRRAGGRLVGIPVSPESGWDLERVAESFARTRPVLAYLMPDFQNPTGRSMSVHEREAVELAAGRSGTRLILDETTADLDIARGFQDRGFRTTDESLVVRVGSLGKTVWGGLRVGWIRTDHDLIDRLVQERPAYDLGTPEFEQAVAAGLIPRLPEIARHRGEYLGEGRDALVSALAERLPEWRVPSVDGGVALWVELNAPLSSALVLQAREAGLLLAAGPRFALEGGNERHLRIPFTAPPSDLRRAVEILAEVWPGVLRDAPHGVRDLWSSPSELESHRGSHHVDNTRASTASSRLQNCPSAWNLRSRGWKRFAAKCSPCSSRPTRTCPIGPRPGSTTRQASIPMGMSCIRGLCICVSLRNRT</sequence>
<evidence type="ECO:0000313" key="7">
    <source>
        <dbReference type="EMBL" id="QPE03482.1"/>
    </source>
</evidence>
<dbReference type="GO" id="GO:0030170">
    <property type="term" value="F:pyridoxal phosphate binding"/>
    <property type="evidence" value="ECO:0007669"/>
    <property type="project" value="InterPro"/>
</dbReference>
<dbReference type="InterPro" id="IPR051446">
    <property type="entry name" value="HTH_trans_reg/aminotransferase"/>
</dbReference>
<accession>A0A7S8RGL2</accession>
<dbReference type="Proteomes" id="UP000594480">
    <property type="component" value="Chromosome"/>
</dbReference>
<dbReference type="EMBL" id="CP064760">
    <property type="protein sequence ID" value="QPE03482.1"/>
    <property type="molecule type" value="Genomic_DNA"/>
</dbReference>
<dbReference type="AlphaFoldDB" id="A0A7S8RGL2"/>
<dbReference type="SMART" id="SM00345">
    <property type="entry name" value="HTH_GNTR"/>
    <property type="match status" value="1"/>
</dbReference>
<keyword evidence="4" id="KW-0238">DNA-binding</keyword>